<sequence>MKRMNSILAGLTAVLLATSCATQAGGAVPVISAPAGMIAGTTTGDVTVYKGIPYAEAPVGEHRWKPPVPTAPFETVFAASDFGPACIQPRPREGSIYANPPETVSEDCLTLNIWAPADAASAPVMVWIHGGSLTAGYSGEPLYDGTALAEAGVVLVSINYRLGVLGYLAHPELSAESPEGVSGNYGLLDQIEALRWVQRNIAAFGGDPANVTVAGESAGALSVMYLMAAPDARGLFHKAIVQSAYLIPTPELKTARYGHFAAEDVGSYIAQATGANDLAGLRALDGETLTAAAATAGYAPWGTVDGRILKRQLVDTFDAGEQAGVPILAGFNSGEIRSMRFLMLPVPESGEAYEESIRERYGDLADEYLRLYPSSDLVEAALAAPRDALYGWTATRLVRDQAALGEAAYLYHFDHDYPAASALDLKGFHAAEIPYAFGNLRKTPRFWPEIPETAEEQALSDGMLGYWVSFARDGRPAVTGAPEWRPFAPGKAYMSFAGTPRPASDLDPGMFDLHETVMCRQRAEGLQLWSWNIGVKAPVIPPSGNDCP</sequence>
<dbReference type="OrthoDB" id="9775851at2"/>
<dbReference type="RefSeq" id="WP_035594670.1">
    <property type="nucleotide sequence ID" value="NZ_ARYM01000003.1"/>
</dbReference>
<feature type="chain" id="PRO_5005103000" description="Carboxylic ester hydrolase" evidence="3">
    <location>
        <begin position="25"/>
        <end position="548"/>
    </location>
</feature>
<evidence type="ECO:0000313" key="5">
    <source>
        <dbReference type="EMBL" id="KCZ99986.1"/>
    </source>
</evidence>
<proteinExistence type="inferred from homology"/>
<dbReference type="InterPro" id="IPR019826">
    <property type="entry name" value="Carboxylesterase_B_AS"/>
</dbReference>
<dbReference type="STRING" id="1280954.HPO_03804"/>
<evidence type="ECO:0000256" key="3">
    <source>
        <dbReference type="RuleBase" id="RU361235"/>
    </source>
</evidence>
<reference evidence="5 6" key="1">
    <citation type="journal article" date="2014" name="Antonie Van Leeuwenhoek">
        <title>Hyphomonas beringensis sp. nov. and Hyphomonas chukchiensis sp. nov., isolated from surface seawater of the Bering Sea and Chukchi Sea.</title>
        <authorList>
            <person name="Li C."/>
            <person name="Lai Q."/>
            <person name="Li G."/>
            <person name="Dong C."/>
            <person name="Wang J."/>
            <person name="Liao Y."/>
            <person name="Shao Z."/>
        </authorList>
    </citation>
    <scope>NUCLEOTIDE SEQUENCE [LARGE SCALE GENOMIC DNA]</scope>
    <source>
        <strain evidence="5 6">PS728</strain>
    </source>
</reference>
<evidence type="ECO:0000259" key="4">
    <source>
        <dbReference type="Pfam" id="PF00135"/>
    </source>
</evidence>
<dbReference type="Proteomes" id="UP000027100">
    <property type="component" value="Unassembled WGS sequence"/>
</dbReference>
<dbReference type="InterPro" id="IPR002018">
    <property type="entry name" value="CarbesteraseB"/>
</dbReference>
<keyword evidence="2 3" id="KW-0378">Hydrolase</keyword>
<keyword evidence="6" id="KW-1185">Reference proteome</keyword>
<evidence type="ECO:0000256" key="2">
    <source>
        <dbReference type="ARBA" id="ARBA00022801"/>
    </source>
</evidence>
<feature type="domain" description="Carboxylesterase type B" evidence="4">
    <location>
        <begin position="29"/>
        <end position="496"/>
    </location>
</feature>
<dbReference type="PROSITE" id="PS00122">
    <property type="entry name" value="CARBOXYLESTERASE_B_1"/>
    <property type="match status" value="1"/>
</dbReference>
<organism evidence="5 6">
    <name type="scientific">Hyphomonas polymorpha PS728</name>
    <dbReference type="NCBI Taxonomy" id="1280954"/>
    <lineage>
        <taxon>Bacteria</taxon>
        <taxon>Pseudomonadati</taxon>
        <taxon>Pseudomonadota</taxon>
        <taxon>Alphaproteobacteria</taxon>
        <taxon>Hyphomonadales</taxon>
        <taxon>Hyphomonadaceae</taxon>
        <taxon>Hyphomonas</taxon>
    </lineage>
</organism>
<dbReference type="PATRIC" id="fig|1280954.3.peg.774"/>
<dbReference type="SUPFAM" id="SSF53474">
    <property type="entry name" value="alpha/beta-Hydrolases"/>
    <property type="match status" value="1"/>
</dbReference>
<dbReference type="ESTHER" id="9rhob-a0a062vhu5">
    <property type="family name" value="Carb_B_Bacteria"/>
</dbReference>
<protein>
    <recommendedName>
        <fullName evidence="3">Carboxylic ester hydrolase</fullName>
        <ecNumber evidence="3">3.1.1.-</ecNumber>
    </recommendedName>
</protein>
<dbReference type="PROSITE" id="PS00941">
    <property type="entry name" value="CARBOXYLESTERASE_B_2"/>
    <property type="match status" value="1"/>
</dbReference>
<evidence type="ECO:0000256" key="1">
    <source>
        <dbReference type="ARBA" id="ARBA00005964"/>
    </source>
</evidence>
<dbReference type="InterPro" id="IPR019819">
    <property type="entry name" value="Carboxylesterase_B_CS"/>
</dbReference>
<accession>A0A062VHU5</accession>
<dbReference type="InterPro" id="IPR050309">
    <property type="entry name" value="Type-B_Carboxylest/Lipase"/>
</dbReference>
<dbReference type="InterPro" id="IPR029058">
    <property type="entry name" value="AB_hydrolase_fold"/>
</dbReference>
<evidence type="ECO:0000313" key="6">
    <source>
        <dbReference type="Proteomes" id="UP000027100"/>
    </source>
</evidence>
<dbReference type="EC" id="3.1.1.-" evidence="3"/>
<dbReference type="AlphaFoldDB" id="A0A062VHU5"/>
<dbReference type="PANTHER" id="PTHR11559">
    <property type="entry name" value="CARBOXYLESTERASE"/>
    <property type="match status" value="1"/>
</dbReference>
<comment type="similarity">
    <text evidence="1 3">Belongs to the type-B carboxylesterase/lipase family.</text>
</comment>
<dbReference type="Pfam" id="PF00135">
    <property type="entry name" value="COesterase"/>
    <property type="match status" value="1"/>
</dbReference>
<dbReference type="PROSITE" id="PS51257">
    <property type="entry name" value="PROKAR_LIPOPROTEIN"/>
    <property type="match status" value="1"/>
</dbReference>
<dbReference type="GO" id="GO:0016787">
    <property type="term" value="F:hydrolase activity"/>
    <property type="evidence" value="ECO:0007669"/>
    <property type="project" value="UniProtKB-KW"/>
</dbReference>
<name>A0A062VHU5_9PROT</name>
<gene>
    <name evidence="5" type="ORF">HPO_03804</name>
</gene>
<dbReference type="Gene3D" id="3.40.50.1820">
    <property type="entry name" value="alpha/beta hydrolase"/>
    <property type="match status" value="1"/>
</dbReference>
<dbReference type="EMBL" id="ARYM01000003">
    <property type="protein sequence ID" value="KCZ99986.1"/>
    <property type="molecule type" value="Genomic_DNA"/>
</dbReference>
<dbReference type="eggNOG" id="COG2272">
    <property type="taxonomic scope" value="Bacteria"/>
</dbReference>
<comment type="caution">
    <text evidence="5">The sequence shown here is derived from an EMBL/GenBank/DDBJ whole genome shotgun (WGS) entry which is preliminary data.</text>
</comment>
<keyword evidence="3" id="KW-0732">Signal</keyword>
<feature type="signal peptide" evidence="3">
    <location>
        <begin position="1"/>
        <end position="24"/>
    </location>
</feature>